<sequence length="304" mass="34860">MSIDLFNYDYVPAGEPIKTIEHGFIFFVHDGRNAWHSTWVQKYYPGCMHSTLDEAKKYCEKNRTNGSVFYITEIPVIIVCFRYGKLIATQLNTNMPFESYHPQNDTIPGDGTRQEKRSMPSTIEEITTSLNTGCSHWKQPQQHNQPVILLWMFDPSAYITPVENRPLIKYKSFSHGKKYLLGWSTLDKSINPTRIIEIVDSYELEQRASKVRNISSTRTTKNSSTACPHEQAVKDTAYSICGRLTKTYGKAVHLQEIIKLDSNTFQARLCVEVFKKIRSITYMISIDSNAKVNGIELVESHSEI</sequence>
<organism evidence="2 3">
    <name type="scientific">Stutzerimonas stutzeri</name>
    <name type="common">Pseudomonas stutzeri</name>
    <dbReference type="NCBI Taxonomy" id="316"/>
    <lineage>
        <taxon>Bacteria</taxon>
        <taxon>Pseudomonadati</taxon>
        <taxon>Pseudomonadota</taxon>
        <taxon>Gammaproteobacteria</taxon>
        <taxon>Pseudomonadales</taxon>
        <taxon>Pseudomonadaceae</taxon>
        <taxon>Stutzerimonas</taxon>
    </lineage>
</organism>
<protein>
    <submittedName>
        <fullName evidence="2">Uncharacterized protein</fullName>
    </submittedName>
</protein>
<evidence type="ECO:0000313" key="3">
    <source>
        <dbReference type="Proteomes" id="UP000236003"/>
    </source>
</evidence>
<evidence type="ECO:0000313" key="2">
    <source>
        <dbReference type="EMBL" id="PNF58480.1"/>
    </source>
</evidence>
<accession>A0A2N8RBL3</accession>
<dbReference type="RefSeq" id="WP_102821152.1">
    <property type="nucleotide sequence ID" value="NZ_JAMOHR010000019.1"/>
</dbReference>
<proteinExistence type="predicted"/>
<dbReference type="EMBL" id="POUM01000014">
    <property type="protein sequence ID" value="PNF58480.1"/>
    <property type="molecule type" value="Genomic_DNA"/>
</dbReference>
<dbReference type="AlphaFoldDB" id="A0A2N8RBL3"/>
<feature type="region of interest" description="Disordered" evidence="1">
    <location>
        <begin position="99"/>
        <end position="120"/>
    </location>
</feature>
<evidence type="ECO:0000256" key="1">
    <source>
        <dbReference type="SAM" id="MobiDB-lite"/>
    </source>
</evidence>
<reference evidence="2 3" key="1">
    <citation type="submission" date="2018-01" db="EMBL/GenBank/DDBJ databases">
        <title>Denitrification phenotypes of diverse strains of Pseudomonas stutzeri.</title>
        <authorList>
            <person name="Milligan D.A."/>
            <person name="Bergaust L."/>
            <person name="Bakken L.R."/>
            <person name="Frostegard A."/>
        </authorList>
    </citation>
    <scope>NUCLEOTIDE SEQUENCE [LARGE SCALE GENOMIC DNA]</scope>
    <source>
        <strain evidence="2 3">CCUG 44592</strain>
    </source>
</reference>
<name>A0A2N8RBL3_STUST</name>
<comment type="caution">
    <text evidence="2">The sequence shown here is derived from an EMBL/GenBank/DDBJ whole genome shotgun (WGS) entry which is preliminary data.</text>
</comment>
<dbReference type="Proteomes" id="UP000236003">
    <property type="component" value="Unassembled WGS sequence"/>
</dbReference>
<gene>
    <name evidence="2" type="ORF">CXK99_16130</name>
</gene>